<organism evidence="2 3">
    <name type="scientific">Dendrothele bispora (strain CBS 962.96)</name>
    <dbReference type="NCBI Taxonomy" id="1314807"/>
    <lineage>
        <taxon>Eukaryota</taxon>
        <taxon>Fungi</taxon>
        <taxon>Dikarya</taxon>
        <taxon>Basidiomycota</taxon>
        <taxon>Agaricomycotina</taxon>
        <taxon>Agaricomycetes</taxon>
        <taxon>Agaricomycetidae</taxon>
        <taxon>Agaricales</taxon>
        <taxon>Agaricales incertae sedis</taxon>
        <taxon>Dendrothele</taxon>
    </lineage>
</organism>
<dbReference type="OrthoDB" id="2626202at2759"/>
<feature type="region of interest" description="Disordered" evidence="1">
    <location>
        <begin position="1"/>
        <end position="25"/>
    </location>
</feature>
<dbReference type="Proteomes" id="UP000297245">
    <property type="component" value="Unassembled WGS sequence"/>
</dbReference>
<evidence type="ECO:0000313" key="2">
    <source>
        <dbReference type="EMBL" id="THU96538.1"/>
    </source>
</evidence>
<gene>
    <name evidence="2" type="ORF">K435DRAFT_892463</name>
</gene>
<evidence type="ECO:0000256" key="1">
    <source>
        <dbReference type="SAM" id="MobiDB-lite"/>
    </source>
</evidence>
<dbReference type="EMBL" id="ML179175">
    <property type="protein sequence ID" value="THU96538.1"/>
    <property type="molecule type" value="Genomic_DNA"/>
</dbReference>
<name>A0A4S8M481_DENBC</name>
<keyword evidence="3" id="KW-1185">Reference proteome</keyword>
<proteinExistence type="predicted"/>
<evidence type="ECO:0000313" key="3">
    <source>
        <dbReference type="Proteomes" id="UP000297245"/>
    </source>
</evidence>
<dbReference type="AlphaFoldDB" id="A0A4S8M481"/>
<accession>A0A4S8M481</accession>
<protein>
    <submittedName>
        <fullName evidence="2">Uncharacterized protein</fullName>
    </submittedName>
</protein>
<reference evidence="2 3" key="1">
    <citation type="journal article" date="2019" name="Nat. Ecol. Evol.">
        <title>Megaphylogeny resolves global patterns of mushroom evolution.</title>
        <authorList>
            <person name="Varga T."/>
            <person name="Krizsan K."/>
            <person name="Foldi C."/>
            <person name="Dima B."/>
            <person name="Sanchez-Garcia M."/>
            <person name="Sanchez-Ramirez S."/>
            <person name="Szollosi G.J."/>
            <person name="Szarkandi J.G."/>
            <person name="Papp V."/>
            <person name="Albert L."/>
            <person name="Andreopoulos W."/>
            <person name="Angelini C."/>
            <person name="Antonin V."/>
            <person name="Barry K.W."/>
            <person name="Bougher N.L."/>
            <person name="Buchanan P."/>
            <person name="Buyck B."/>
            <person name="Bense V."/>
            <person name="Catcheside P."/>
            <person name="Chovatia M."/>
            <person name="Cooper J."/>
            <person name="Damon W."/>
            <person name="Desjardin D."/>
            <person name="Finy P."/>
            <person name="Geml J."/>
            <person name="Haridas S."/>
            <person name="Hughes K."/>
            <person name="Justo A."/>
            <person name="Karasinski D."/>
            <person name="Kautmanova I."/>
            <person name="Kiss B."/>
            <person name="Kocsube S."/>
            <person name="Kotiranta H."/>
            <person name="LaButti K.M."/>
            <person name="Lechner B.E."/>
            <person name="Liimatainen K."/>
            <person name="Lipzen A."/>
            <person name="Lukacs Z."/>
            <person name="Mihaltcheva S."/>
            <person name="Morgado L.N."/>
            <person name="Niskanen T."/>
            <person name="Noordeloos M.E."/>
            <person name="Ohm R.A."/>
            <person name="Ortiz-Santana B."/>
            <person name="Ovrebo C."/>
            <person name="Racz N."/>
            <person name="Riley R."/>
            <person name="Savchenko A."/>
            <person name="Shiryaev A."/>
            <person name="Soop K."/>
            <person name="Spirin V."/>
            <person name="Szebenyi C."/>
            <person name="Tomsovsky M."/>
            <person name="Tulloss R.E."/>
            <person name="Uehling J."/>
            <person name="Grigoriev I.V."/>
            <person name="Vagvolgyi C."/>
            <person name="Papp T."/>
            <person name="Martin F.M."/>
            <person name="Miettinen O."/>
            <person name="Hibbett D.S."/>
            <person name="Nagy L.G."/>
        </authorList>
    </citation>
    <scope>NUCLEOTIDE SEQUENCE [LARGE SCALE GENOMIC DNA]</scope>
    <source>
        <strain evidence="2 3">CBS 962.96</strain>
    </source>
</reference>
<sequence>MSEPGYDIASHNPGSCLYTEDGPPTDVADRTSASFPDNFMRNGISQRQTEAIAERDRLLLEGLKKRGFKTTRNMRIDGTGFPLLAWTRPGLYYLDVGASEVVVNDKIGLKFEDGSVVEADVAILLLALETTATSSARCTLIWGLDSDGEIRGTWRDLSMKGLWYIMSRHGIQNEAFLQSHWSFPSVFLPRTSRRVVTYVPHRARWSWLM</sequence>